<keyword evidence="3" id="KW-1185">Reference proteome</keyword>
<evidence type="ECO:0000313" key="3">
    <source>
        <dbReference type="Proteomes" id="UP001431209"/>
    </source>
</evidence>
<reference evidence="2 3" key="1">
    <citation type="submission" date="2024-03" db="EMBL/GenBank/DDBJ databases">
        <title>The Acrasis kona genome and developmental transcriptomes reveal deep origins of eukaryotic multicellular pathways.</title>
        <authorList>
            <person name="Sheikh S."/>
            <person name="Fu C.-J."/>
            <person name="Brown M.W."/>
            <person name="Baldauf S.L."/>
        </authorList>
    </citation>
    <scope>NUCLEOTIDE SEQUENCE [LARGE SCALE GENOMIC DNA]</scope>
    <source>
        <strain evidence="2 3">ATCC MYA-3509</strain>
    </source>
</reference>
<dbReference type="InterPro" id="IPR050410">
    <property type="entry name" value="CCR4/nocturin_mRNA_transcr"/>
</dbReference>
<comment type="caution">
    <text evidence="2">The sequence shown here is derived from an EMBL/GenBank/DDBJ whole genome shotgun (WGS) entry which is preliminary data.</text>
</comment>
<dbReference type="PANTHER" id="PTHR12121">
    <property type="entry name" value="CARBON CATABOLITE REPRESSOR PROTEIN 4"/>
    <property type="match status" value="1"/>
</dbReference>
<evidence type="ECO:0000256" key="1">
    <source>
        <dbReference type="SAM" id="MobiDB-lite"/>
    </source>
</evidence>
<feature type="region of interest" description="Disordered" evidence="1">
    <location>
        <begin position="511"/>
        <end position="544"/>
    </location>
</feature>
<dbReference type="Proteomes" id="UP001431209">
    <property type="component" value="Unassembled WGS sequence"/>
</dbReference>
<proteinExistence type="predicted"/>
<dbReference type="Gene3D" id="3.60.10.10">
    <property type="entry name" value="Endonuclease/exonuclease/phosphatase"/>
    <property type="match status" value="1"/>
</dbReference>
<dbReference type="PANTHER" id="PTHR12121:SF36">
    <property type="entry name" value="ENDONUCLEASE_EXONUCLEASE_PHOSPHATASE DOMAIN-CONTAINING PROTEIN"/>
    <property type="match status" value="1"/>
</dbReference>
<name>A0AAW2YJN6_9EUKA</name>
<accession>A0AAW2YJN6</accession>
<dbReference type="SUPFAM" id="SSF56219">
    <property type="entry name" value="DNase I-like"/>
    <property type="match status" value="1"/>
</dbReference>
<protein>
    <submittedName>
        <fullName evidence="2">Carbon catabolite repressor protein</fullName>
    </submittedName>
</protein>
<evidence type="ECO:0000313" key="2">
    <source>
        <dbReference type="EMBL" id="KAL0477500.1"/>
    </source>
</evidence>
<dbReference type="EMBL" id="JAOPGA020000191">
    <property type="protein sequence ID" value="KAL0477500.1"/>
    <property type="molecule type" value="Genomic_DNA"/>
</dbReference>
<organism evidence="2 3">
    <name type="scientific">Acrasis kona</name>
    <dbReference type="NCBI Taxonomy" id="1008807"/>
    <lineage>
        <taxon>Eukaryota</taxon>
        <taxon>Discoba</taxon>
        <taxon>Heterolobosea</taxon>
        <taxon>Tetramitia</taxon>
        <taxon>Eutetramitia</taxon>
        <taxon>Acrasidae</taxon>
        <taxon>Acrasis</taxon>
    </lineage>
</organism>
<sequence>MGNEYSGSNGDEENTVTEDILIELENNTPIVGIEIVPSIEVTRMGACIFEWHRMPALGVTSSNADSTTDLVLAGGASSGSNISIDVQSIKSRIPVLISQGANYTPTNDDVHHKLRFSVVLIGNHKTNQHGVTASSHIVRKEVLMRAAIPLPEKTPARKWVKNKILVKAKRMHYPPLSHDRVQYSLSYHQKRINCRFKVLSYDLFGDDVLRIIKAKTDKNSPQYVNTLPRCPSFVTTEVYRRKVLYRELVSYNADLMCLQRVNAREYDRWYLDLSKIGYSGLFKAQQQQKAPSEDMEATIDYSDQSKFGCAILYRRSRFNRVKDWVIKLSDECIKSSVDQLFQSKLISATTRDSCHSHIKKHGHKVVGMIMELEFKESKDMIQYMKTYTVKGSVDVDYEEIKLLCATLMVNPCMETSSHHEDVHSPEDEDVLSLRLIQALQAHALMTRLDTIPAEQQYKLNKSKACLVIGGNLCGDDTSLAYKYLSRMMSSEQQQQASNRYFQIDTETQVEMDPLKNQDEEEEEQAVEHIEEEEEEPVAPTQPERRMSYVAPLALLNRRSIPDVASPTQTEPEETPISAVRTSNIHLEPSLENTDFSEFDTNVLSEIKHYFRLESCYAVSTGQEIKYPLNNKNRSMTCSRDVIFYGFGDMIVRSVAREAPGRAYPNMYFVSQQVALFAEMELSLMMKKIDEENPPIEEQDEDLFAVQSSCDEGVQDEDHDD</sequence>
<gene>
    <name evidence="2" type="ORF">AKO1_010870</name>
</gene>
<dbReference type="AlphaFoldDB" id="A0AAW2YJN6"/>
<dbReference type="InterPro" id="IPR036691">
    <property type="entry name" value="Endo/exonu/phosph_ase_sf"/>
</dbReference>
<dbReference type="GO" id="GO:0000175">
    <property type="term" value="F:3'-5'-RNA exonuclease activity"/>
    <property type="evidence" value="ECO:0007669"/>
    <property type="project" value="TreeGrafter"/>
</dbReference>
<feature type="compositionally biased region" description="Acidic residues" evidence="1">
    <location>
        <begin position="518"/>
        <end position="536"/>
    </location>
</feature>